<dbReference type="Gene3D" id="3.30.1330.50">
    <property type="entry name" value="2-C-methyl-D-erythritol 2,4-cyclodiphosphate synthase"/>
    <property type="match status" value="1"/>
</dbReference>
<dbReference type="NCBIfam" id="TIGR00151">
    <property type="entry name" value="ispF"/>
    <property type="match status" value="1"/>
</dbReference>
<comment type="catalytic activity">
    <reaction evidence="1 14">
        <text>4-CDP-2-C-methyl-D-erythritol 2-phosphate = 2-C-methyl-D-erythritol 2,4-cyclic diphosphate + CMP</text>
        <dbReference type="Rhea" id="RHEA:23864"/>
        <dbReference type="ChEBI" id="CHEBI:57919"/>
        <dbReference type="ChEBI" id="CHEBI:58483"/>
        <dbReference type="ChEBI" id="CHEBI:60377"/>
        <dbReference type="EC" id="4.6.1.12"/>
    </reaction>
</comment>
<evidence type="ECO:0000256" key="13">
    <source>
        <dbReference type="ARBA" id="ARBA00023268"/>
    </source>
</evidence>
<dbReference type="CDD" id="cd02516">
    <property type="entry name" value="CDP-ME_synthetase"/>
    <property type="match status" value="1"/>
</dbReference>
<dbReference type="InterPro" id="IPR020555">
    <property type="entry name" value="MECDP_synthase_CS"/>
</dbReference>
<evidence type="ECO:0000256" key="4">
    <source>
        <dbReference type="ARBA" id="ARBA00004709"/>
    </source>
</evidence>
<protein>
    <recommendedName>
        <fullName evidence="14">Bifunctional enzyme IspD/IspF</fullName>
    </recommendedName>
    <domain>
        <recommendedName>
            <fullName evidence="14">2-C-methyl-D-erythritol 4-phosphate cytidylyltransferase</fullName>
            <ecNumber evidence="14">2.7.7.60</ecNumber>
        </recommendedName>
        <alternativeName>
            <fullName evidence="14">4-diphosphocytidyl-2C-methyl-D-erythritol synthase</fullName>
        </alternativeName>
        <alternativeName>
            <fullName evidence="14">MEP cytidylyltransferase</fullName>
            <shortName evidence="14">MCT</shortName>
        </alternativeName>
    </domain>
    <domain>
        <recommendedName>
            <fullName evidence="14">2-C-methyl-D-erythritol 2,4-cyclodiphosphate synthase</fullName>
            <shortName evidence="14">MECDP-synthase</shortName>
            <shortName evidence="14">MECPP-synthase</shortName>
            <shortName evidence="14">MECPS</shortName>
            <ecNumber evidence="14">4.6.1.12</ecNumber>
        </recommendedName>
    </domain>
</protein>
<feature type="region of interest" description="2-C-methyl-D-erythritol 2,4-cyclodiphosphate synthase" evidence="14">
    <location>
        <begin position="222"/>
        <end position="379"/>
    </location>
</feature>
<dbReference type="InterPro" id="IPR003526">
    <property type="entry name" value="MECDP_synthase"/>
</dbReference>
<keyword evidence="8 14" id="KW-0808">Transferase</keyword>
<comment type="similarity">
    <text evidence="7">Belongs to the IspD/TarI cytidylyltransferase family. IspD subfamily.</text>
</comment>
<comment type="catalytic activity">
    <reaction evidence="2 14">
        <text>2-C-methyl-D-erythritol 4-phosphate + CTP + H(+) = 4-CDP-2-C-methyl-D-erythritol + diphosphate</text>
        <dbReference type="Rhea" id="RHEA:13429"/>
        <dbReference type="ChEBI" id="CHEBI:15378"/>
        <dbReference type="ChEBI" id="CHEBI:33019"/>
        <dbReference type="ChEBI" id="CHEBI:37563"/>
        <dbReference type="ChEBI" id="CHEBI:57823"/>
        <dbReference type="ChEBI" id="CHEBI:58262"/>
        <dbReference type="EC" id="2.7.7.60"/>
    </reaction>
</comment>
<dbReference type="GO" id="GO:0008685">
    <property type="term" value="F:2-C-methyl-D-erythritol 2,4-cyclodiphosphate synthase activity"/>
    <property type="evidence" value="ECO:0007669"/>
    <property type="project" value="UniProtKB-UniRule"/>
</dbReference>
<evidence type="ECO:0000313" key="16">
    <source>
        <dbReference type="EMBL" id="CAA9510534.1"/>
    </source>
</evidence>
<feature type="site" description="Positions MEP for the nucleophilic attack" evidence="14">
    <location>
        <position position="201"/>
    </location>
</feature>
<evidence type="ECO:0000256" key="12">
    <source>
        <dbReference type="ARBA" id="ARBA00023239"/>
    </source>
</evidence>
<comment type="cofactor">
    <cofactor evidence="3 14">
        <name>a divalent metal cation</name>
        <dbReference type="ChEBI" id="CHEBI:60240"/>
    </cofactor>
</comment>
<dbReference type="HAMAP" id="MF_01520">
    <property type="entry name" value="IspDF"/>
    <property type="match status" value="1"/>
</dbReference>
<dbReference type="InterPro" id="IPR034683">
    <property type="entry name" value="IspD/TarI"/>
</dbReference>
<dbReference type="InterPro" id="IPR001228">
    <property type="entry name" value="IspD"/>
</dbReference>
<dbReference type="EC" id="2.7.7.60" evidence="14"/>
<comment type="function">
    <text evidence="14">Bifunctional enzyme that catalyzes the formation of 4-diphosphocytidyl-2-C-methyl-D-erythritol from CTP and 2-C-methyl-D-erythritol 4-phosphate (MEP) (IspD), and catalyzes the conversion of 4-diphosphocytidyl-2-C-methyl-D-erythritol 2-phosphate (CDP-ME2P) to 2-C-methyl-D-erythritol 2,4-cyclodiphosphate (ME-CPP) with a corresponding release of cytidine 5-monophosphate (CMP) (IspF).</text>
</comment>
<dbReference type="InterPro" id="IPR036571">
    <property type="entry name" value="MECDP_synthase_sf"/>
</dbReference>
<comment type="similarity">
    <text evidence="14">In the N-terminal section; belongs to the IspD/TarI cytidylyltransferase family. IspD subfamily.</text>
</comment>
<dbReference type="InterPro" id="IPR018294">
    <property type="entry name" value="ISPD_synthase_CS"/>
</dbReference>
<comment type="caution">
    <text evidence="14">Lacks conserved residue(s) required for the propagation of feature annotation.</text>
</comment>
<accession>A0A6J4T0L7</accession>
<evidence type="ECO:0000256" key="9">
    <source>
        <dbReference type="ARBA" id="ARBA00022695"/>
    </source>
</evidence>
<sequence>MEPVTALIVAACSGARLGGGMPKQYRVLGGKPLLRHAVEGMLRHPRVGHVVAVIGAGQQPLADASLDGLDVVTVIGGQERADSVRAGLAVVPQGIVLVHDAARPFCPPEVIDRLLRSLEGADGAVPVLPVADTLATGDRELRGTVDRANLVRVQTPQAFHLDDLRFAIDEAGTRLATDESSVMQVAGLKVATVAGSEMLSKVTTEDDWNRMERIVASRLVTRTGLGFDVHAFGGPGPLIMGGISIDHPQGLAGHSDADVVLHSITDALLGAAAKGDIGQHFPPSDPQWKGASSDRFLAHAAQLIRGKGGIIDHVDCTVICEAPKIGPHRSAMRMRVAEILKVSVGQVSIKATTTERLGFTGRGEGIAAQAVATIRMEPD</sequence>
<dbReference type="Pfam" id="PF02542">
    <property type="entry name" value="YgbB"/>
    <property type="match status" value="1"/>
</dbReference>
<keyword evidence="10 14" id="KW-0479">Metal-binding</keyword>
<evidence type="ECO:0000256" key="3">
    <source>
        <dbReference type="ARBA" id="ARBA00001968"/>
    </source>
</evidence>
<feature type="site" description="Transition state stabilizer" evidence="14">
    <location>
        <position position="16"/>
    </location>
</feature>
<dbReference type="HAMAP" id="MF_00108">
    <property type="entry name" value="IspD"/>
    <property type="match status" value="1"/>
</dbReference>
<keyword evidence="12 14" id="KW-0456">Lyase</keyword>
<keyword evidence="9 14" id="KW-0548">Nucleotidyltransferase</keyword>
<feature type="binding site" evidence="14">
    <location>
        <begin position="254"/>
        <end position="255"/>
    </location>
    <ligand>
        <name>4-CDP-2-C-methyl-D-erythritol 2-phosphate</name>
        <dbReference type="ChEBI" id="CHEBI:57919"/>
    </ligand>
</feature>
<dbReference type="GO" id="GO:0046872">
    <property type="term" value="F:metal ion binding"/>
    <property type="evidence" value="ECO:0007669"/>
    <property type="project" value="UniProtKB-KW"/>
</dbReference>
<evidence type="ECO:0000256" key="5">
    <source>
        <dbReference type="ARBA" id="ARBA00004787"/>
    </source>
</evidence>
<dbReference type="CDD" id="cd00554">
    <property type="entry name" value="MECDP_synthase"/>
    <property type="match status" value="1"/>
</dbReference>
<dbReference type="GO" id="GO:0016114">
    <property type="term" value="P:terpenoid biosynthetic process"/>
    <property type="evidence" value="ECO:0007669"/>
    <property type="project" value="InterPro"/>
</dbReference>
<feature type="region of interest" description="2-C-methyl-D-erythritol 4-phosphate cytidylyltransferase" evidence="14">
    <location>
        <begin position="1"/>
        <end position="221"/>
    </location>
</feature>
<dbReference type="EC" id="4.6.1.12" evidence="14"/>
<feature type="binding site" evidence="14">
    <location>
        <begin position="352"/>
        <end position="355"/>
    </location>
    <ligand>
        <name>4-CDP-2-C-methyl-D-erythritol 2-phosphate</name>
        <dbReference type="ChEBI" id="CHEBI:57919"/>
    </ligand>
</feature>
<keyword evidence="13 14" id="KW-0511">Multifunctional enzyme</keyword>
<evidence type="ECO:0000256" key="6">
    <source>
        <dbReference type="ARBA" id="ARBA00008480"/>
    </source>
</evidence>
<dbReference type="InterPro" id="IPR026596">
    <property type="entry name" value="IspD/F"/>
</dbReference>
<feature type="domain" description="2-C-methyl-D-erythritol 2,4-cyclodiphosphate synthase" evidence="15">
    <location>
        <begin position="222"/>
        <end position="374"/>
    </location>
</feature>
<dbReference type="GO" id="GO:0019288">
    <property type="term" value="P:isopentenyl diphosphate biosynthetic process, methylerythritol 4-phosphate pathway"/>
    <property type="evidence" value="ECO:0007669"/>
    <property type="project" value="UniProtKB-UniRule"/>
</dbReference>
<evidence type="ECO:0000256" key="1">
    <source>
        <dbReference type="ARBA" id="ARBA00000200"/>
    </source>
</evidence>
<feature type="binding site" evidence="14">
    <location>
        <position position="230"/>
    </location>
    <ligand>
        <name>a divalent metal cation</name>
        <dbReference type="ChEBI" id="CHEBI:60240"/>
    </ligand>
</feature>
<feature type="binding site" evidence="14">
    <location>
        <begin position="228"/>
        <end position="230"/>
    </location>
    <ligand>
        <name>4-CDP-2-C-methyl-D-erythritol 2-phosphate</name>
        <dbReference type="ChEBI" id="CHEBI:57919"/>
    </ligand>
</feature>
<feature type="binding site" evidence="14">
    <location>
        <position position="262"/>
    </location>
    <ligand>
        <name>a divalent metal cation</name>
        <dbReference type="ChEBI" id="CHEBI:60240"/>
    </ligand>
</feature>
<dbReference type="NCBIfam" id="TIGR00453">
    <property type="entry name" value="ispD"/>
    <property type="match status" value="1"/>
</dbReference>
<proteinExistence type="inferred from homology"/>
<comment type="similarity">
    <text evidence="6">Belongs to the IspF family.</text>
</comment>
<evidence type="ECO:0000256" key="11">
    <source>
        <dbReference type="ARBA" id="ARBA00023229"/>
    </source>
</evidence>
<evidence type="ECO:0000256" key="2">
    <source>
        <dbReference type="ARBA" id="ARBA00001282"/>
    </source>
</evidence>
<dbReference type="EMBL" id="CADCWB010000063">
    <property type="protein sequence ID" value="CAA9510534.1"/>
    <property type="molecule type" value="Genomic_DNA"/>
</dbReference>
<evidence type="ECO:0000259" key="15">
    <source>
        <dbReference type="Pfam" id="PF02542"/>
    </source>
</evidence>
<dbReference type="GO" id="GO:0050518">
    <property type="term" value="F:2-C-methyl-D-erythritol 4-phosphate cytidylyltransferase activity"/>
    <property type="evidence" value="ECO:0007669"/>
    <property type="project" value="UniProtKB-UniRule"/>
</dbReference>
<organism evidence="16">
    <name type="scientific">uncultured Sphingomonas sp</name>
    <dbReference type="NCBI Taxonomy" id="158754"/>
    <lineage>
        <taxon>Bacteria</taxon>
        <taxon>Pseudomonadati</taxon>
        <taxon>Pseudomonadota</taxon>
        <taxon>Alphaproteobacteria</taxon>
        <taxon>Sphingomonadales</taxon>
        <taxon>Sphingomonadaceae</taxon>
        <taxon>Sphingomonas</taxon>
        <taxon>environmental samples</taxon>
    </lineage>
</organism>
<feature type="site" description="Transition state stabilizer" evidence="14">
    <location>
        <position position="353"/>
    </location>
</feature>
<feature type="binding site" evidence="14">
    <location>
        <position position="359"/>
    </location>
    <ligand>
        <name>4-CDP-2-C-methyl-D-erythritol 2-phosphate</name>
        <dbReference type="ChEBI" id="CHEBI:57919"/>
    </ligand>
</feature>
<gene>
    <name evidence="14" type="primary">ispDF</name>
    <name evidence="16" type="ORF">AVDCRST_MAG62-502</name>
</gene>
<dbReference type="PANTHER" id="PTHR43181:SF1">
    <property type="entry name" value="2-C-METHYL-D-ERYTHRITOL 2,4-CYCLODIPHOSPHATE SYNTHASE, CHLOROPLASTIC"/>
    <property type="match status" value="1"/>
</dbReference>
<comment type="similarity">
    <text evidence="14">In the C-terminal section; belongs to the IspF family.</text>
</comment>
<dbReference type="Gene3D" id="3.90.550.10">
    <property type="entry name" value="Spore Coat Polysaccharide Biosynthesis Protein SpsA, Chain A"/>
    <property type="match status" value="1"/>
</dbReference>
<feature type="site" description="Transition state stabilizer" evidence="14">
    <location>
        <position position="23"/>
    </location>
</feature>
<dbReference type="SUPFAM" id="SSF53448">
    <property type="entry name" value="Nucleotide-diphospho-sugar transferases"/>
    <property type="match status" value="1"/>
</dbReference>
<dbReference type="PANTHER" id="PTHR43181">
    <property type="entry name" value="2-C-METHYL-D-ERYTHRITOL 2,4-CYCLODIPHOSPHATE SYNTHASE, CHLOROPLASTIC"/>
    <property type="match status" value="1"/>
</dbReference>
<dbReference type="NCBIfam" id="NF006899">
    <property type="entry name" value="PRK09382.1"/>
    <property type="match status" value="1"/>
</dbReference>
<feature type="binding site" evidence="14">
    <location>
        <position position="228"/>
    </location>
    <ligand>
        <name>a divalent metal cation</name>
        <dbReference type="ChEBI" id="CHEBI:60240"/>
    </ligand>
</feature>
<feature type="binding site" evidence="14">
    <location>
        <begin position="276"/>
        <end position="278"/>
    </location>
    <ligand>
        <name>4-CDP-2-C-methyl-D-erythritol 2-phosphate</name>
        <dbReference type="ChEBI" id="CHEBI:57919"/>
    </ligand>
</feature>
<evidence type="ECO:0000256" key="7">
    <source>
        <dbReference type="ARBA" id="ARBA00009789"/>
    </source>
</evidence>
<dbReference type="UniPathway" id="UPA00056">
    <property type="reaction ID" value="UER00093"/>
</dbReference>
<dbReference type="AlphaFoldDB" id="A0A6J4T0L7"/>
<comment type="pathway">
    <text evidence="4 14">Isoprenoid biosynthesis; isopentenyl diphosphate biosynthesis via DXP pathway; isopentenyl diphosphate from 1-deoxy-D-xylulose 5-phosphate: step 4/6.</text>
</comment>
<dbReference type="PROSITE" id="PS01295">
    <property type="entry name" value="ISPD"/>
    <property type="match status" value="1"/>
</dbReference>
<feature type="site" description="Positions MEP for the nucleophilic attack" evidence="14">
    <location>
        <position position="147"/>
    </location>
</feature>
<evidence type="ECO:0000256" key="10">
    <source>
        <dbReference type="ARBA" id="ARBA00022723"/>
    </source>
</evidence>
<dbReference type="PROSITE" id="PS01350">
    <property type="entry name" value="ISPF"/>
    <property type="match status" value="1"/>
</dbReference>
<feature type="site" description="Transition state stabilizer" evidence="14">
    <location>
        <position position="254"/>
    </location>
</feature>
<keyword evidence="11 14" id="KW-0414">Isoprene biosynthesis</keyword>
<comment type="pathway">
    <text evidence="5 14">Isoprenoid biosynthesis; isopentenyl diphosphate biosynthesis via DXP pathway; isopentenyl diphosphate from 1-deoxy-D-xylulose 5-phosphate: step 2/6.</text>
</comment>
<dbReference type="SUPFAM" id="SSF69765">
    <property type="entry name" value="IpsF-like"/>
    <property type="match status" value="1"/>
</dbReference>
<dbReference type="HAMAP" id="MF_00107">
    <property type="entry name" value="IspF"/>
    <property type="match status" value="1"/>
</dbReference>
<reference evidence="16" key="1">
    <citation type="submission" date="2020-02" db="EMBL/GenBank/DDBJ databases">
        <authorList>
            <person name="Meier V. D."/>
        </authorList>
    </citation>
    <scope>NUCLEOTIDE SEQUENCE</scope>
    <source>
        <strain evidence="16">AVDCRST_MAG62</strain>
    </source>
</reference>
<dbReference type="Pfam" id="PF01128">
    <property type="entry name" value="IspD"/>
    <property type="match status" value="1"/>
</dbReference>
<feature type="binding site" evidence="14">
    <location>
        <position position="362"/>
    </location>
    <ligand>
        <name>4-CDP-2-C-methyl-D-erythritol 2-phosphate</name>
        <dbReference type="ChEBI" id="CHEBI:57919"/>
    </ligand>
</feature>
<dbReference type="InterPro" id="IPR029044">
    <property type="entry name" value="Nucleotide-diphossugar_trans"/>
</dbReference>
<name>A0A6J4T0L7_9SPHN</name>
<evidence type="ECO:0000256" key="8">
    <source>
        <dbReference type="ARBA" id="ARBA00022679"/>
    </source>
</evidence>
<evidence type="ECO:0000256" key="14">
    <source>
        <dbReference type="HAMAP-Rule" id="MF_01520"/>
    </source>
</evidence>